<name>A0ABP1AA03_9BRYO</name>
<proteinExistence type="predicted"/>
<dbReference type="Proteomes" id="UP001497522">
    <property type="component" value="Chromosome 10"/>
</dbReference>
<reference evidence="1" key="1">
    <citation type="submission" date="2024-03" db="EMBL/GenBank/DDBJ databases">
        <authorList>
            <consortium name="ELIXIR-Norway"/>
            <consortium name="Elixir Norway"/>
        </authorList>
    </citation>
    <scope>NUCLEOTIDE SEQUENCE</scope>
</reference>
<evidence type="ECO:0000313" key="1">
    <source>
        <dbReference type="EMBL" id="CAK9859362.1"/>
    </source>
</evidence>
<accession>A0ABP1AA03</accession>
<evidence type="ECO:0000313" key="2">
    <source>
        <dbReference type="Proteomes" id="UP001497522"/>
    </source>
</evidence>
<gene>
    <name evidence="1" type="ORF">CSSPJE1EN2_LOCUS2357</name>
</gene>
<keyword evidence="2" id="KW-1185">Reference proteome</keyword>
<dbReference type="EMBL" id="OZ023711">
    <property type="protein sequence ID" value="CAK9859362.1"/>
    <property type="molecule type" value="Genomic_DNA"/>
</dbReference>
<sequence>MFRAPGVPKPDQTVPRPSLLDGTYLYKANCIRKPRSQVFVRPCDGQMYAPSLEDLITTGFMVQINPLHIELIYDIKQRILNSDLSNQADLFPPPPPPPSPICPPVSPEWDPSLVTIFPLHSPFSLNSIFKGTNCPDLQHLIKSPNCCTVPTQHGLT</sequence>
<protein>
    <recommendedName>
        <fullName evidence="3">RNA polymerase alpha subunit</fullName>
    </recommendedName>
</protein>
<evidence type="ECO:0008006" key="3">
    <source>
        <dbReference type="Google" id="ProtNLM"/>
    </source>
</evidence>
<organism evidence="1 2">
    <name type="scientific">Sphagnum jensenii</name>
    <dbReference type="NCBI Taxonomy" id="128206"/>
    <lineage>
        <taxon>Eukaryota</taxon>
        <taxon>Viridiplantae</taxon>
        <taxon>Streptophyta</taxon>
        <taxon>Embryophyta</taxon>
        <taxon>Bryophyta</taxon>
        <taxon>Sphagnophytina</taxon>
        <taxon>Sphagnopsida</taxon>
        <taxon>Sphagnales</taxon>
        <taxon>Sphagnaceae</taxon>
        <taxon>Sphagnum</taxon>
    </lineage>
</organism>